<sequence length="282" mass="31372">MVSSDDEDIDWDPHAHHEDVTPLYVTDEDANLDDPDDNELEEKDVQLNTSLKSFAAIIKGDGWVPNGKSMADSNPNHFEVFPYLLSTSHTTYISSCSSSPTLLDLGNHNVGPQSLDEPNDVAVLPASAMAPTMITHILWSHATDPVVEDGMDLEDEDEEINELMQGHGASSPSEVQDWLYLCDEINGVLRKENKACSLPFRQLNQYQLLCSFANLHIKGFGQISASLHIAQSEHDQDGAWFAWHIHALACHNEKYEQLPIECHGGRQKGSCHWDDEDVKKGA</sequence>
<keyword evidence="3" id="KW-1185">Reference proteome</keyword>
<evidence type="ECO:0000313" key="3">
    <source>
        <dbReference type="Proteomes" id="UP000886523"/>
    </source>
</evidence>
<feature type="compositionally biased region" description="Acidic residues" evidence="1">
    <location>
        <begin position="1"/>
        <end position="10"/>
    </location>
</feature>
<dbReference type="OrthoDB" id="6511194at2759"/>
<feature type="compositionally biased region" description="Acidic residues" evidence="1">
    <location>
        <begin position="26"/>
        <end position="38"/>
    </location>
</feature>
<evidence type="ECO:0000313" key="2">
    <source>
        <dbReference type="EMBL" id="KAF9514901.1"/>
    </source>
</evidence>
<accession>A0A9P6AZJ0</accession>
<dbReference type="EMBL" id="MU128955">
    <property type="protein sequence ID" value="KAF9514901.1"/>
    <property type="molecule type" value="Genomic_DNA"/>
</dbReference>
<organism evidence="2 3">
    <name type="scientific">Hydnum rufescens UP504</name>
    <dbReference type="NCBI Taxonomy" id="1448309"/>
    <lineage>
        <taxon>Eukaryota</taxon>
        <taxon>Fungi</taxon>
        <taxon>Dikarya</taxon>
        <taxon>Basidiomycota</taxon>
        <taxon>Agaricomycotina</taxon>
        <taxon>Agaricomycetes</taxon>
        <taxon>Cantharellales</taxon>
        <taxon>Hydnaceae</taxon>
        <taxon>Hydnum</taxon>
    </lineage>
</organism>
<gene>
    <name evidence="2" type="ORF">BS47DRAFT_1361330</name>
</gene>
<evidence type="ECO:0000256" key="1">
    <source>
        <dbReference type="SAM" id="MobiDB-lite"/>
    </source>
</evidence>
<name>A0A9P6AZJ0_9AGAM</name>
<feature type="region of interest" description="Disordered" evidence="1">
    <location>
        <begin position="1"/>
        <end position="38"/>
    </location>
</feature>
<feature type="compositionally biased region" description="Basic and acidic residues" evidence="1">
    <location>
        <begin position="11"/>
        <end position="20"/>
    </location>
</feature>
<dbReference type="Proteomes" id="UP000886523">
    <property type="component" value="Unassembled WGS sequence"/>
</dbReference>
<comment type="caution">
    <text evidence="2">The sequence shown here is derived from an EMBL/GenBank/DDBJ whole genome shotgun (WGS) entry which is preliminary data.</text>
</comment>
<proteinExistence type="predicted"/>
<reference evidence="2" key="1">
    <citation type="journal article" date="2020" name="Nat. Commun.">
        <title>Large-scale genome sequencing of mycorrhizal fungi provides insights into the early evolution of symbiotic traits.</title>
        <authorList>
            <person name="Miyauchi S."/>
            <person name="Kiss E."/>
            <person name="Kuo A."/>
            <person name="Drula E."/>
            <person name="Kohler A."/>
            <person name="Sanchez-Garcia M."/>
            <person name="Morin E."/>
            <person name="Andreopoulos B."/>
            <person name="Barry K.W."/>
            <person name="Bonito G."/>
            <person name="Buee M."/>
            <person name="Carver A."/>
            <person name="Chen C."/>
            <person name="Cichocki N."/>
            <person name="Clum A."/>
            <person name="Culley D."/>
            <person name="Crous P.W."/>
            <person name="Fauchery L."/>
            <person name="Girlanda M."/>
            <person name="Hayes R.D."/>
            <person name="Keri Z."/>
            <person name="LaButti K."/>
            <person name="Lipzen A."/>
            <person name="Lombard V."/>
            <person name="Magnuson J."/>
            <person name="Maillard F."/>
            <person name="Murat C."/>
            <person name="Nolan M."/>
            <person name="Ohm R.A."/>
            <person name="Pangilinan J."/>
            <person name="Pereira M.F."/>
            <person name="Perotto S."/>
            <person name="Peter M."/>
            <person name="Pfister S."/>
            <person name="Riley R."/>
            <person name="Sitrit Y."/>
            <person name="Stielow J.B."/>
            <person name="Szollosi G."/>
            <person name="Zifcakova L."/>
            <person name="Stursova M."/>
            <person name="Spatafora J.W."/>
            <person name="Tedersoo L."/>
            <person name="Vaario L.M."/>
            <person name="Yamada A."/>
            <person name="Yan M."/>
            <person name="Wang P."/>
            <person name="Xu J."/>
            <person name="Bruns T."/>
            <person name="Baldrian P."/>
            <person name="Vilgalys R."/>
            <person name="Dunand C."/>
            <person name="Henrissat B."/>
            <person name="Grigoriev I.V."/>
            <person name="Hibbett D."/>
            <person name="Nagy L.G."/>
            <person name="Martin F.M."/>
        </authorList>
    </citation>
    <scope>NUCLEOTIDE SEQUENCE</scope>
    <source>
        <strain evidence="2">UP504</strain>
    </source>
</reference>
<dbReference type="AlphaFoldDB" id="A0A9P6AZJ0"/>
<protein>
    <submittedName>
        <fullName evidence="2">Uncharacterized protein</fullName>
    </submittedName>
</protein>